<dbReference type="PaxDb" id="3708-A0A078IQ29"/>
<dbReference type="GO" id="GO:0005634">
    <property type="term" value="C:nucleus"/>
    <property type="evidence" value="ECO:0000318"/>
    <property type="project" value="GO_Central"/>
</dbReference>
<gene>
    <name evidence="2" type="primary">BnaC06g43400D</name>
    <name evidence="2" type="ORF">GSBRNA2T00003588001</name>
</gene>
<feature type="domain" description="TIR" evidence="1">
    <location>
        <begin position="12"/>
        <end position="133"/>
    </location>
</feature>
<dbReference type="PANTHER" id="PTHR11017:SF411">
    <property type="entry name" value="ADP-RIBOSYL CYCLASE_CYCLIC ADP-RIBOSE HYDROLASE-RELATED"/>
    <property type="match status" value="1"/>
</dbReference>
<dbReference type="AlphaFoldDB" id="A0A078IQ29"/>
<protein>
    <submittedName>
        <fullName evidence="2">BnaC06g43400D protein</fullName>
    </submittedName>
</protein>
<evidence type="ECO:0000259" key="1">
    <source>
        <dbReference type="PROSITE" id="PS50104"/>
    </source>
</evidence>
<dbReference type="SMART" id="SM00255">
    <property type="entry name" value="TIR"/>
    <property type="match status" value="1"/>
</dbReference>
<name>A0A078IQ29_BRANA</name>
<dbReference type="Gene3D" id="3.40.50.10140">
    <property type="entry name" value="Toll/interleukin-1 receptor homology (TIR) domain"/>
    <property type="match status" value="2"/>
</dbReference>
<dbReference type="SUPFAM" id="SSF52200">
    <property type="entry name" value="Toll/Interleukin receptor TIR domain"/>
    <property type="match status" value="1"/>
</dbReference>
<dbReference type="GO" id="GO:0006952">
    <property type="term" value="P:defense response"/>
    <property type="evidence" value="ECO:0007669"/>
    <property type="project" value="InterPro"/>
</dbReference>
<dbReference type="OMA" id="EHSRNWC"/>
<evidence type="ECO:0000313" key="2">
    <source>
        <dbReference type="EMBL" id="CDY51499.1"/>
    </source>
</evidence>
<dbReference type="InterPro" id="IPR000157">
    <property type="entry name" value="TIR_dom"/>
</dbReference>
<dbReference type="PROSITE" id="PS50104">
    <property type="entry name" value="TIR"/>
    <property type="match status" value="1"/>
</dbReference>
<dbReference type="InterPro" id="IPR035897">
    <property type="entry name" value="Toll_tir_struct_dom_sf"/>
</dbReference>
<dbReference type="Gramene" id="CDY51499">
    <property type="protein sequence ID" value="CDY51499"/>
    <property type="gene ID" value="GSBRNA2T00003588001"/>
</dbReference>
<dbReference type="GO" id="GO:0007165">
    <property type="term" value="P:signal transduction"/>
    <property type="evidence" value="ECO:0000318"/>
    <property type="project" value="GO_Central"/>
</dbReference>
<reference evidence="2 3" key="1">
    <citation type="journal article" date="2014" name="Science">
        <title>Plant genetics. Early allopolyploid evolution in the post-Neolithic Brassica napus oilseed genome.</title>
        <authorList>
            <person name="Chalhoub B."/>
            <person name="Denoeud F."/>
            <person name="Liu S."/>
            <person name="Parkin I.A."/>
            <person name="Tang H."/>
            <person name="Wang X."/>
            <person name="Chiquet J."/>
            <person name="Belcram H."/>
            <person name="Tong C."/>
            <person name="Samans B."/>
            <person name="Correa M."/>
            <person name="Da Silva C."/>
            <person name="Just J."/>
            <person name="Falentin C."/>
            <person name="Koh C.S."/>
            <person name="Le Clainche I."/>
            <person name="Bernard M."/>
            <person name="Bento P."/>
            <person name="Noel B."/>
            <person name="Labadie K."/>
            <person name="Alberti A."/>
            <person name="Charles M."/>
            <person name="Arnaud D."/>
            <person name="Guo H."/>
            <person name="Daviaud C."/>
            <person name="Alamery S."/>
            <person name="Jabbari K."/>
            <person name="Zhao M."/>
            <person name="Edger P.P."/>
            <person name="Chelaifa H."/>
            <person name="Tack D."/>
            <person name="Lassalle G."/>
            <person name="Mestiri I."/>
            <person name="Schnel N."/>
            <person name="Le Paslier M.C."/>
            <person name="Fan G."/>
            <person name="Renault V."/>
            <person name="Bayer P.E."/>
            <person name="Golicz A.A."/>
            <person name="Manoli S."/>
            <person name="Lee T.H."/>
            <person name="Thi V.H."/>
            <person name="Chalabi S."/>
            <person name="Hu Q."/>
            <person name="Fan C."/>
            <person name="Tollenaere R."/>
            <person name="Lu Y."/>
            <person name="Battail C."/>
            <person name="Shen J."/>
            <person name="Sidebottom C.H."/>
            <person name="Wang X."/>
            <person name="Canaguier A."/>
            <person name="Chauveau A."/>
            <person name="Berard A."/>
            <person name="Deniot G."/>
            <person name="Guan M."/>
            <person name="Liu Z."/>
            <person name="Sun F."/>
            <person name="Lim Y.P."/>
            <person name="Lyons E."/>
            <person name="Town C.D."/>
            <person name="Bancroft I."/>
            <person name="Wang X."/>
            <person name="Meng J."/>
            <person name="Ma J."/>
            <person name="Pires J.C."/>
            <person name="King G.J."/>
            <person name="Brunel D."/>
            <person name="Delourme R."/>
            <person name="Renard M."/>
            <person name="Aury J.M."/>
            <person name="Adams K.L."/>
            <person name="Batley J."/>
            <person name="Snowdon R.J."/>
            <person name="Tost J."/>
            <person name="Edwards D."/>
            <person name="Zhou Y."/>
            <person name="Hua W."/>
            <person name="Sharpe A.G."/>
            <person name="Paterson A.H."/>
            <person name="Guan C."/>
            <person name="Wincker P."/>
        </authorList>
    </citation>
    <scope>NUCLEOTIDE SEQUENCE [LARGE SCALE GENOMIC DNA]</scope>
    <source>
        <strain evidence="3">cv. Darmor-bzh</strain>
    </source>
</reference>
<organism evidence="2 3">
    <name type="scientific">Brassica napus</name>
    <name type="common">Rape</name>
    <dbReference type="NCBI Taxonomy" id="3708"/>
    <lineage>
        <taxon>Eukaryota</taxon>
        <taxon>Viridiplantae</taxon>
        <taxon>Streptophyta</taxon>
        <taxon>Embryophyta</taxon>
        <taxon>Tracheophyta</taxon>
        <taxon>Spermatophyta</taxon>
        <taxon>Magnoliopsida</taxon>
        <taxon>eudicotyledons</taxon>
        <taxon>Gunneridae</taxon>
        <taxon>Pentapetalae</taxon>
        <taxon>rosids</taxon>
        <taxon>malvids</taxon>
        <taxon>Brassicales</taxon>
        <taxon>Brassicaceae</taxon>
        <taxon>Brassiceae</taxon>
        <taxon>Brassica</taxon>
    </lineage>
</organism>
<dbReference type="InterPro" id="IPR044974">
    <property type="entry name" value="Disease_R_plants"/>
</dbReference>
<keyword evidence="3" id="KW-1185">Reference proteome</keyword>
<dbReference type="EMBL" id="LK033002">
    <property type="protein sequence ID" value="CDY51499.1"/>
    <property type="molecule type" value="Genomic_DNA"/>
</dbReference>
<dbReference type="PANTHER" id="PTHR11017">
    <property type="entry name" value="LEUCINE-RICH REPEAT-CONTAINING PROTEIN"/>
    <property type="match status" value="1"/>
</dbReference>
<proteinExistence type="predicted"/>
<dbReference type="Proteomes" id="UP000028999">
    <property type="component" value="Unassembled WGS sequence"/>
</dbReference>
<evidence type="ECO:0000313" key="3">
    <source>
        <dbReference type="Proteomes" id="UP000028999"/>
    </source>
</evidence>
<dbReference type="Pfam" id="PF01582">
    <property type="entry name" value="TIR"/>
    <property type="match status" value="2"/>
</dbReference>
<accession>A0A078IQ29</accession>
<sequence>MALNPSSLPRNWIHDVFPSFHGADVRKKFLSHVLKEFKRRGIDTFIDNNIERSKSCSPGTTLLRHVDPSDVKKQAGEFGKVFENTCNGKTEEDTSKWREALAEVATIAGEHSRNWCTEAEMIEKIVADISNVLNDSVPSNYFESSVGVGAHMEKMRSLLSLECDEVRMVGI</sequence>